<evidence type="ECO:0000313" key="1">
    <source>
        <dbReference type="EMBL" id="CDH19550.1"/>
    </source>
</evidence>
<dbReference type="HOGENOM" id="CLU_3406141_0_0_6"/>
<proteinExistence type="predicted"/>
<accession>A0A077P4V7</accession>
<sequence>MVSESSYHYKPRLSAENEQVSAWLLNITGQ</sequence>
<reference evidence="1" key="1">
    <citation type="submission" date="2013-07" db="EMBL/GenBank/DDBJ databases">
        <title>Sub-species coevolution in mutualistic symbiosis.</title>
        <authorList>
            <person name="Murfin K."/>
            <person name="Klassen J."/>
            <person name="Lee M."/>
            <person name="Forst S."/>
            <person name="Stock P."/>
            <person name="Goodrich-Blair H."/>
        </authorList>
    </citation>
    <scope>NUCLEOTIDE SEQUENCE [LARGE SCALE GENOMIC DNA]</scope>
    <source>
        <strain evidence="1">Kraussei Quebec</strain>
    </source>
</reference>
<organism evidence="1 2">
    <name type="scientific">Xenorhabdus bovienii str. kraussei Quebec</name>
    <dbReference type="NCBI Taxonomy" id="1398203"/>
    <lineage>
        <taxon>Bacteria</taxon>
        <taxon>Pseudomonadati</taxon>
        <taxon>Pseudomonadota</taxon>
        <taxon>Gammaproteobacteria</taxon>
        <taxon>Enterobacterales</taxon>
        <taxon>Morganellaceae</taxon>
        <taxon>Xenorhabdus</taxon>
    </lineage>
</organism>
<dbReference type="Proteomes" id="UP000028500">
    <property type="component" value="Unassembled WGS sequence"/>
</dbReference>
<dbReference type="EMBL" id="CBSY010000134">
    <property type="protein sequence ID" value="CDH19550.1"/>
    <property type="molecule type" value="Genomic_DNA"/>
</dbReference>
<protein>
    <submittedName>
        <fullName evidence="1">Uncharacterized protein</fullName>
    </submittedName>
</protein>
<gene>
    <name evidence="1" type="ORF">XBKQ1_2190003</name>
</gene>
<comment type="caution">
    <text evidence="1">The sequence shown here is derived from an EMBL/GenBank/DDBJ whole genome shotgun (WGS) entry which is preliminary data.</text>
</comment>
<evidence type="ECO:0000313" key="2">
    <source>
        <dbReference type="Proteomes" id="UP000028500"/>
    </source>
</evidence>
<keyword evidence="2" id="KW-1185">Reference proteome</keyword>
<dbReference type="AlphaFoldDB" id="A0A077P4V7"/>
<name>A0A077P4V7_XENBV</name>